<protein>
    <submittedName>
        <fullName evidence="3">Uncharacterized protein</fullName>
    </submittedName>
</protein>
<feature type="compositionally biased region" description="Basic residues" evidence="2">
    <location>
        <begin position="36"/>
        <end position="45"/>
    </location>
</feature>
<dbReference type="AlphaFoldDB" id="A0AAW0Z8K2"/>
<comment type="caution">
    <text evidence="3">The sequence shown here is derived from an EMBL/GenBank/DDBJ whole genome shotgun (WGS) entry which is preliminary data.</text>
</comment>
<name>A0AAW0Z8K2_9HYME</name>
<dbReference type="EMBL" id="JAWNGG020000360">
    <property type="protein sequence ID" value="KAK9293924.1"/>
    <property type="molecule type" value="Genomic_DNA"/>
</dbReference>
<feature type="coiled-coil region" evidence="1">
    <location>
        <begin position="145"/>
        <end position="172"/>
    </location>
</feature>
<reference evidence="3 4" key="1">
    <citation type="submission" date="2024-05" db="EMBL/GenBank/DDBJ databases">
        <title>The nuclear and mitochondrial genome assemblies of Tetragonisca angustula (Apidae: Meliponini), a tiny yet remarkable pollinator in the Neotropics.</title>
        <authorList>
            <person name="Ferrari R."/>
            <person name="Ricardo P.C."/>
            <person name="Dias F.C."/>
            <person name="Araujo N.S."/>
            <person name="Soares D.O."/>
            <person name="Zhou Q.-S."/>
            <person name="Zhu C.-D."/>
            <person name="Coutinho L."/>
            <person name="Airas M.C."/>
            <person name="Batista T.M."/>
        </authorList>
    </citation>
    <scope>NUCLEOTIDE SEQUENCE [LARGE SCALE GENOMIC DNA]</scope>
    <source>
        <strain evidence="3">ASF017062</strain>
        <tissue evidence="3">Abdomen</tissue>
    </source>
</reference>
<evidence type="ECO:0000256" key="1">
    <source>
        <dbReference type="SAM" id="Coils"/>
    </source>
</evidence>
<feature type="region of interest" description="Disordered" evidence="2">
    <location>
        <begin position="22"/>
        <end position="75"/>
    </location>
</feature>
<organism evidence="3 4">
    <name type="scientific">Tetragonisca angustula</name>
    <dbReference type="NCBI Taxonomy" id="166442"/>
    <lineage>
        <taxon>Eukaryota</taxon>
        <taxon>Metazoa</taxon>
        <taxon>Ecdysozoa</taxon>
        <taxon>Arthropoda</taxon>
        <taxon>Hexapoda</taxon>
        <taxon>Insecta</taxon>
        <taxon>Pterygota</taxon>
        <taxon>Neoptera</taxon>
        <taxon>Endopterygota</taxon>
        <taxon>Hymenoptera</taxon>
        <taxon>Apocrita</taxon>
        <taxon>Aculeata</taxon>
        <taxon>Apoidea</taxon>
        <taxon>Anthophila</taxon>
        <taxon>Apidae</taxon>
        <taxon>Tetragonisca</taxon>
    </lineage>
</organism>
<keyword evidence="1" id="KW-0175">Coiled coil</keyword>
<sequence>MDFSVETDSSVCSGFVGEGYTRKATKRTLRSPPGNSKKRGAKKRLSNTDTSECDDKQLILGGVISPPKPSKRSKPIPTWEELEKELDCMSSAEIASLAIEKAKKNDRMAADSTNLKGTFKHYIREGSKTQEVAVTLLTRRLETAGYDKEREIQHLKARIRELESRIEGSERGRVQKVVGISAGVSKKLSQMDNRDKSSGTTLMKSEGRLNINRSTIGSRVDKVRKEILSQSKSGIMRRMEELLDQKLAEVKKEILATYRAEIWEDDMVECGDTHNEIEDRRVRRVNGASLSRILGTQSYLANETWAKVVGRKERKAERKKATIDATVTKASPK</sequence>
<accession>A0AAW0Z8K2</accession>
<evidence type="ECO:0000313" key="4">
    <source>
        <dbReference type="Proteomes" id="UP001432146"/>
    </source>
</evidence>
<evidence type="ECO:0000256" key="2">
    <source>
        <dbReference type="SAM" id="MobiDB-lite"/>
    </source>
</evidence>
<keyword evidence="4" id="KW-1185">Reference proteome</keyword>
<gene>
    <name evidence="3" type="ORF">QLX08_011293</name>
</gene>
<proteinExistence type="predicted"/>
<dbReference type="Proteomes" id="UP001432146">
    <property type="component" value="Unassembled WGS sequence"/>
</dbReference>
<evidence type="ECO:0000313" key="3">
    <source>
        <dbReference type="EMBL" id="KAK9293924.1"/>
    </source>
</evidence>